<feature type="region of interest" description="Disordered" evidence="4">
    <location>
        <begin position="678"/>
        <end position="773"/>
    </location>
</feature>
<name>A0A834FZ06_RHOSS</name>
<evidence type="ECO:0000256" key="4">
    <source>
        <dbReference type="SAM" id="MobiDB-lite"/>
    </source>
</evidence>
<reference evidence="5" key="1">
    <citation type="submission" date="2019-11" db="EMBL/GenBank/DDBJ databases">
        <authorList>
            <person name="Liu Y."/>
            <person name="Hou J."/>
            <person name="Li T.-Q."/>
            <person name="Guan C.-H."/>
            <person name="Wu X."/>
            <person name="Wu H.-Z."/>
            <person name="Ling F."/>
            <person name="Zhang R."/>
            <person name="Shi X.-G."/>
            <person name="Ren J.-P."/>
            <person name="Chen E.-F."/>
            <person name="Sun J.-M."/>
        </authorList>
    </citation>
    <scope>NUCLEOTIDE SEQUENCE</scope>
    <source>
        <strain evidence="5">Adult_tree_wgs_1</strain>
        <tissue evidence="5">Leaves</tissue>
    </source>
</reference>
<gene>
    <name evidence="5" type="ORF">RHSIM_Rhsim13G0227000</name>
</gene>
<evidence type="ECO:0000313" key="6">
    <source>
        <dbReference type="Proteomes" id="UP000626092"/>
    </source>
</evidence>
<dbReference type="InterPro" id="IPR005343">
    <property type="entry name" value="Noc2"/>
</dbReference>
<comment type="similarity">
    <text evidence="2">Belongs to the NOC2 family.</text>
</comment>
<sequence length="773" mass="87730">MGAKGKGMLFSLSLSLSVCKKSKKDADEKSKSKNDVVDYEELSDEVVEEEEEEEEDKRDTMGSRQKAREHVQELQRLAEKDPEFFQFLKEHDKELLEFNDEDVDEDFETEIDDEMQKDKETGGHDIEHQASIAEKEDKQYKKVITSAMVDSWCGAVRENMKLGAVRSLMKAFHIACHYGDDGGDESSTKLSIMSSSVFNKILLFVLSEMDGILRVLLKLPTFGGKKETVTDLLSTKQWKSYSHLVKSYLGNALHVLNQMTDTEMISFTIRRLRYSSMFLAAFPSLLRRYIKVVIHFWGTGGGALPVVSFLFIRDICIRLGSDCLDECFRGIYKAYVLSCQFVNASKLQHIHFLGNCVTELFGVDLPAAYQHAFVFIRQLATILRDALTMKTKEAFRKVYEWKYMNCLELWTGAICAYSSEADFQPLAYPLTQIISGVARLVPTARYFPLRLRCARMLNRIAASSGTFIPVSLLLLDMLEMKELNRPTEGVGKAVDLRTILKVSKATLKTRAFQEACVFSVVEELAEHLAQWSYSVAFFELSFLPALRLRNFCKSAKVERFRREMRELIRQIEANAEFTNKKRISVSLLPNDPAAASFLEDEKKLGISPLSQHVATLHQRAQQRNDLLMESSVLVGAKASVFGSKISENDDDDDEITNEEGVAVFSSSSWLPGRKISSIPLAMRNKNPKVEEKKKKKRRKESPEEAAFDEDVVEDLIISSDEDEDKDSPPVGPGVEDEPVSPKKRSKKRKLSAEPSKKKAQFHAKKLKKRKKAH</sequence>
<comment type="caution">
    <text evidence="5">The sequence shown here is derived from an EMBL/GenBank/DDBJ whole genome shotgun (WGS) entry which is preliminary data.</text>
</comment>
<dbReference type="GO" id="GO:0030691">
    <property type="term" value="C:Noc2p-Noc3p complex"/>
    <property type="evidence" value="ECO:0007669"/>
    <property type="project" value="TreeGrafter"/>
</dbReference>
<dbReference type="AlphaFoldDB" id="A0A834FZ06"/>
<dbReference type="GO" id="GO:0005654">
    <property type="term" value="C:nucleoplasm"/>
    <property type="evidence" value="ECO:0007669"/>
    <property type="project" value="TreeGrafter"/>
</dbReference>
<keyword evidence="6" id="KW-1185">Reference proteome</keyword>
<feature type="compositionally biased region" description="Basic and acidic residues" evidence="4">
    <location>
        <begin position="57"/>
        <end position="75"/>
    </location>
</feature>
<organism evidence="5 6">
    <name type="scientific">Rhododendron simsii</name>
    <name type="common">Sims's rhododendron</name>
    <dbReference type="NCBI Taxonomy" id="118357"/>
    <lineage>
        <taxon>Eukaryota</taxon>
        <taxon>Viridiplantae</taxon>
        <taxon>Streptophyta</taxon>
        <taxon>Embryophyta</taxon>
        <taxon>Tracheophyta</taxon>
        <taxon>Spermatophyta</taxon>
        <taxon>Magnoliopsida</taxon>
        <taxon>eudicotyledons</taxon>
        <taxon>Gunneridae</taxon>
        <taxon>Pentapetalae</taxon>
        <taxon>asterids</taxon>
        <taxon>Ericales</taxon>
        <taxon>Ericaceae</taxon>
        <taxon>Ericoideae</taxon>
        <taxon>Rhodoreae</taxon>
        <taxon>Rhododendron</taxon>
    </lineage>
</organism>
<dbReference type="GO" id="GO:0042273">
    <property type="term" value="P:ribosomal large subunit biogenesis"/>
    <property type="evidence" value="ECO:0007669"/>
    <property type="project" value="TreeGrafter"/>
</dbReference>
<keyword evidence="3" id="KW-0539">Nucleus</keyword>
<accession>A0A834FZ06</accession>
<dbReference type="Pfam" id="PF03715">
    <property type="entry name" value="Noc2"/>
    <property type="match status" value="1"/>
</dbReference>
<dbReference type="GO" id="GO:0005730">
    <property type="term" value="C:nucleolus"/>
    <property type="evidence" value="ECO:0007669"/>
    <property type="project" value="TreeGrafter"/>
</dbReference>
<feature type="compositionally biased region" description="Basic and acidic residues" evidence="4">
    <location>
        <begin position="24"/>
        <end position="36"/>
    </location>
</feature>
<feature type="compositionally biased region" description="Basic residues" evidence="4">
    <location>
        <begin position="757"/>
        <end position="773"/>
    </location>
</feature>
<evidence type="ECO:0000256" key="2">
    <source>
        <dbReference type="ARBA" id="ARBA00005907"/>
    </source>
</evidence>
<evidence type="ECO:0000313" key="5">
    <source>
        <dbReference type="EMBL" id="KAF7120224.1"/>
    </source>
</evidence>
<proteinExistence type="inferred from homology"/>
<dbReference type="PANTHER" id="PTHR12687:SF4">
    <property type="entry name" value="NUCLEOLAR COMPLEX PROTEIN 2 HOMOLOG"/>
    <property type="match status" value="1"/>
</dbReference>
<evidence type="ECO:0008006" key="7">
    <source>
        <dbReference type="Google" id="ProtNLM"/>
    </source>
</evidence>
<dbReference type="GO" id="GO:0030690">
    <property type="term" value="C:Noc1p-Noc2p complex"/>
    <property type="evidence" value="ECO:0007669"/>
    <property type="project" value="TreeGrafter"/>
</dbReference>
<evidence type="ECO:0000256" key="3">
    <source>
        <dbReference type="ARBA" id="ARBA00023242"/>
    </source>
</evidence>
<feature type="compositionally biased region" description="Acidic residues" evidence="4">
    <location>
        <begin position="37"/>
        <end position="56"/>
    </location>
</feature>
<feature type="region of interest" description="Disordered" evidence="4">
    <location>
        <begin position="22"/>
        <end position="75"/>
    </location>
</feature>
<dbReference type="OrthoDB" id="10266662at2759"/>
<feature type="compositionally biased region" description="Acidic residues" evidence="4">
    <location>
        <begin position="703"/>
        <end position="725"/>
    </location>
</feature>
<dbReference type="Proteomes" id="UP000626092">
    <property type="component" value="Unassembled WGS sequence"/>
</dbReference>
<dbReference type="PANTHER" id="PTHR12687">
    <property type="entry name" value="NUCLEOLAR COMPLEX 2 AND RAD4-RELATED"/>
    <property type="match status" value="1"/>
</dbReference>
<dbReference type="EMBL" id="WJXA01000013">
    <property type="protein sequence ID" value="KAF7120224.1"/>
    <property type="molecule type" value="Genomic_DNA"/>
</dbReference>
<comment type="subcellular location">
    <subcellularLocation>
        <location evidence="1">Nucleus</location>
    </subcellularLocation>
</comment>
<protein>
    <recommendedName>
        <fullName evidence="7">Nucleolar complex protein 2 homolog</fullName>
    </recommendedName>
</protein>
<evidence type="ECO:0000256" key="1">
    <source>
        <dbReference type="ARBA" id="ARBA00004123"/>
    </source>
</evidence>